<protein>
    <submittedName>
        <fullName evidence="2">Uncharacterized protein</fullName>
    </submittedName>
</protein>
<evidence type="ECO:0000313" key="2">
    <source>
        <dbReference type="EMBL" id="KAJ8339721.1"/>
    </source>
</evidence>
<evidence type="ECO:0000313" key="3">
    <source>
        <dbReference type="Proteomes" id="UP001152622"/>
    </source>
</evidence>
<sequence length="67" mass="7199">MLSSSGISSRVGGVWPQSGEGKGAGDLAVHRTDEALWMCAEGTLTRLHGGMLTLRDRRLGAETHHQR</sequence>
<feature type="compositionally biased region" description="Low complexity" evidence="1">
    <location>
        <begin position="1"/>
        <end position="14"/>
    </location>
</feature>
<keyword evidence="3" id="KW-1185">Reference proteome</keyword>
<comment type="caution">
    <text evidence="2">The sequence shown here is derived from an EMBL/GenBank/DDBJ whole genome shotgun (WGS) entry which is preliminary data.</text>
</comment>
<dbReference type="Proteomes" id="UP001152622">
    <property type="component" value="Chromosome 16"/>
</dbReference>
<organism evidence="2 3">
    <name type="scientific">Synaphobranchus kaupii</name>
    <name type="common">Kaup's arrowtooth eel</name>
    <dbReference type="NCBI Taxonomy" id="118154"/>
    <lineage>
        <taxon>Eukaryota</taxon>
        <taxon>Metazoa</taxon>
        <taxon>Chordata</taxon>
        <taxon>Craniata</taxon>
        <taxon>Vertebrata</taxon>
        <taxon>Euteleostomi</taxon>
        <taxon>Actinopterygii</taxon>
        <taxon>Neopterygii</taxon>
        <taxon>Teleostei</taxon>
        <taxon>Anguilliformes</taxon>
        <taxon>Synaphobranchidae</taxon>
        <taxon>Synaphobranchus</taxon>
    </lineage>
</organism>
<reference evidence="2" key="1">
    <citation type="journal article" date="2023" name="Science">
        <title>Genome structures resolve the early diversification of teleost fishes.</title>
        <authorList>
            <person name="Parey E."/>
            <person name="Louis A."/>
            <person name="Montfort J."/>
            <person name="Bouchez O."/>
            <person name="Roques C."/>
            <person name="Iampietro C."/>
            <person name="Lluch J."/>
            <person name="Castinel A."/>
            <person name="Donnadieu C."/>
            <person name="Desvignes T."/>
            <person name="Floi Bucao C."/>
            <person name="Jouanno E."/>
            <person name="Wen M."/>
            <person name="Mejri S."/>
            <person name="Dirks R."/>
            <person name="Jansen H."/>
            <person name="Henkel C."/>
            <person name="Chen W.J."/>
            <person name="Zahm M."/>
            <person name="Cabau C."/>
            <person name="Klopp C."/>
            <person name="Thompson A.W."/>
            <person name="Robinson-Rechavi M."/>
            <person name="Braasch I."/>
            <person name="Lecointre G."/>
            <person name="Bobe J."/>
            <person name="Postlethwait J.H."/>
            <person name="Berthelot C."/>
            <person name="Roest Crollius H."/>
            <person name="Guiguen Y."/>
        </authorList>
    </citation>
    <scope>NUCLEOTIDE SEQUENCE</scope>
    <source>
        <strain evidence="2">WJC10195</strain>
    </source>
</reference>
<gene>
    <name evidence="2" type="ORF">SKAU_G00343540</name>
</gene>
<accession>A0A9Q1IHG6</accession>
<dbReference type="AlphaFoldDB" id="A0A9Q1IHG6"/>
<name>A0A9Q1IHG6_SYNKA</name>
<feature type="region of interest" description="Disordered" evidence="1">
    <location>
        <begin position="1"/>
        <end position="25"/>
    </location>
</feature>
<proteinExistence type="predicted"/>
<dbReference type="EMBL" id="JAINUF010000016">
    <property type="protein sequence ID" value="KAJ8339721.1"/>
    <property type="molecule type" value="Genomic_DNA"/>
</dbReference>
<evidence type="ECO:0000256" key="1">
    <source>
        <dbReference type="SAM" id="MobiDB-lite"/>
    </source>
</evidence>